<sequence length="409" mass="44953">MKKKLMAIGMIFLLTACGTSVNKINDDEIDQTADAEEEAKVVSGREIIASLEQTTDDTVIRDEKAEAIKETTEFKEGYMGEPTDELAEDLAVQQIEGLAATEAIEQVYGGYEGVNQAGVIFYENQSSGAEQSGFWFGVKEPDERLDTMLTILQEQVDTGKILAEPIYIYQSPHTEADNRALMDQAAKPLKEMAEAHHNPDAVSYSISADTITGALEIGHNFLTEEQQEQLVQTFPEHEVVIEQQGTMVPLPGEPDVVYPDPETVNEPSAEGYYLVSVEEDGMLAVAAKSQDFSSTGGVSKHFSAINFAFQNAAEKLDVGQRVLIEASGPIAESYPGQGRASFVEVLPAYQPEGADLIETQVVQRALETAKQKSNWVTAISSLEFNEDTDQWVVGIFQEDEEYEVEIEDK</sequence>
<protein>
    <submittedName>
        <fullName evidence="2">DUF3221 domain-containing protein</fullName>
    </submittedName>
</protein>
<reference evidence="2 3" key="1">
    <citation type="journal article" date="2018" name="Int. J. Syst. Evol. Microbiol.">
        <title>Planococcus salinus sp. nov., a moderately halophilic bacterium isolated from a saline-alkali soil.</title>
        <authorList>
            <person name="Gan L."/>
        </authorList>
    </citation>
    <scope>NUCLEOTIDE SEQUENCE [LARGE SCALE GENOMIC DNA]</scope>
    <source>
        <strain evidence="2 3">LCB217</strain>
    </source>
</reference>
<dbReference type="EMBL" id="RIAX01000010">
    <property type="protein sequence ID" value="RNF38689.1"/>
    <property type="molecule type" value="Genomic_DNA"/>
</dbReference>
<evidence type="ECO:0000313" key="2">
    <source>
        <dbReference type="EMBL" id="RNF38689.1"/>
    </source>
</evidence>
<keyword evidence="3" id="KW-1185">Reference proteome</keyword>
<keyword evidence="1" id="KW-0732">Signal</keyword>
<dbReference type="Pfam" id="PF11518">
    <property type="entry name" value="DUF3221"/>
    <property type="match status" value="1"/>
</dbReference>
<dbReference type="PROSITE" id="PS51257">
    <property type="entry name" value="PROKAR_LIPOPROTEIN"/>
    <property type="match status" value="1"/>
</dbReference>
<feature type="signal peptide" evidence="1">
    <location>
        <begin position="1"/>
        <end position="22"/>
    </location>
</feature>
<evidence type="ECO:0000313" key="3">
    <source>
        <dbReference type="Proteomes" id="UP000275473"/>
    </source>
</evidence>
<name>A0A3M8P4U9_9BACL</name>
<proteinExistence type="predicted"/>
<comment type="caution">
    <text evidence="2">The sequence shown here is derived from an EMBL/GenBank/DDBJ whole genome shotgun (WGS) entry which is preliminary data.</text>
</comment>
<accession>A0A3M8P4U9</accession>
<dbReference type="RefSeq" id="WP_123166028.1">
    <property type="nucleotide sequence ID" value="NZ_RIAX01000010.1"/>
</dbReference>
<evidence type="ECO:0000256" key="1">
    <source>
        <dbReference type="SAM" id="SignalP"/>
    </source>
</evidence>
<dbReference type="Proteomes" id="UP000275473">
    <property type="component" value="Unassembled WGS sequence"/>
</dbReference>
<dbReference type="OrthoDB" id="2603210at2"/>
<gene>
    <name evidence="2" type="ORF">EEX84_12685</name>
</gene>
<dbReference type="AlphaFoldDB" id="A0A3M8P4U9"/>
<dbReference type="InterPro" id="IPR021598">
    <property type="entry name" value="DUF3221"/>
</dbReference>
<organism evidence="2 3">
    <name type="scientific">Planococcus salinus</name>
    <dbReference type="NCBI Taxonomy" id="1848460"/>
    <lineage>
        <taxon>Bacteria</taxon>
        <taxon>Bacillati</taxon>
        <taxon>Bacillota</taxon>
        <taxon>Bacilli</taxon>
        <taxon>Bacillales</taxon>
        <taxon>Caryophanaceae</taxon>
        <taxon>Planococcus</taxon>
    </lineage>
</organism>
<feature type="chain" id="PRO_5038688173" evidence="1">
    <location>
        <begin position="23"/>
        <end position="409"/>
    </location>
</feature>